<dbReference type="EMBL" id="BAAAPK010000001">
    <property type="protein sequence ID" value="GAA1683210.1"/>
    <property type="molecule type" value="Genomic_DNA"/>
</dbReference>
<evidence type="ECO:0000313" key="3">
    <source>
        <dbReference type="Proteomes" id="UP001500596"/>
    </source>
</evidence>
<sequence length="82" mass="8924">MDSSQSIQDTPNIAVWYFVGATFIFAAPALFMPEAEIWLRALLLAAGFVAVIAGAIQLGREIKQRSARRVVAPSEPPTEHRG</sequence>
<keyword evidence="1" id="KW-1133">Transmembrane helix</keyword>
<organism evidence="2 3">
    <name type="scientific">Microbacterium lacus</name>
    <dbReference type="NCBI Taxonomy" id="415217"/>
    <lineage>
        <taxon>Bacteria</taxon>
        <taxon>Bacillati</taxon>
        <taxon>Actinomycetota</taxon>
        <taxon>Actinomycetes</taxon>
        <taxon>Micrococcales</taxon>
        <taxon>Microbacteriaceae</taxon>
        <taxon>Microbacterium</taxon>
    </lineage>
</organism>
<keyword evidence="3" id="KW-1185">Reference proteome</keyword>
<comment type="caution">
    <text evidence="2">The sequence shown here is derived from an EMBL/GenBank/DDBJ whole genome shotgun (WGS) entry which is preliminary data.</text>
</comment>
<feature type="transmembrane region" description="Helical" evidence="1">
    <location>
        <begin position="37"/>
        <end position="59"/>
    </location>
</feature>
<name>A0ABP4T824_9MICO</name>
<proteinExistence type="predicted"/>
<gene>
    <name evidence="2" type="ORF">GCM10009807_28810</name>
</gene>
<keyword evidence="1" id="KW-0472">Membrane</keyword>
<evidence type="ECO:0000256" key="1">
    <source>
        <dbReference type="SAM" id="Phobius"/>
    </source>
</evidence>
<accession>A0ABP4T824</accession>
<protein>
    <submittedName>
        <fullName evidence="2">Uncharacterized protein</fullName>
    </submittedName>
</protein>
<reference evidence="3" key="1">
    <citation type="journal article" date="2019" name="Int. J. Syst. Evol. Microbiol.">
        <title>The Global Catalogue of Microorganisms (GCM) 10K type strain sequencing project: providing services to taxonomists for standard genome sequencing and annotation.</title>
        <authorList>
            <consortium name="The Broad Institute Genomics Platform"/>
            <consortium name="The Broad Institute Genome Sequencing Center for Infectious Disease"/>
            <person name="Wu L."/>
            <person name="Ma J."/>
        </authorList>
    </citation>
    <scope>NUCLEOTIDE SEQUENCE [LARGE SCALE GENOMIC DNA]</scope>
    <source>
        <strain evidence="3">JCM 15575</strain>
    </source>
</reference>
<keyword evidence="1" id="KW-0812">Transmembrane</keyword>
<evidence type="ECO:0000313" key="2">
    <source>
        <dbReference type="EMBL" id="GAA1683210.1"/>
    </source>
</evidence>
<feature type="transmembrane region" description="Helical" evidence="1">
    <location>
        <begin position="12"/>
        <end position="31"/>
    </location>
</feature>
<dbReference type="Proteomes" id="UP001500596">
    <property type="component" value="Unassembled WGS sequence"/>
</dbReference>